<feature type="region of interest" description="Disordered" evidence="2">
    <location>
        <begin position="285"/>
        <end position="307"/>
    </location>
</feature>
<feature type="compositionally biased region" description="Basic residues" evidence="2">
    <location>
        <begin position="295"/>
        <end position="306"/>
    </location>
</feature>
<reference evidence="3 4" key="1">
    <citation type="submission" date="2013-11" db="EMBL/GenBank/DDBJ databases">
        <title>The Genome Sequence of Phytophthora parasitica P1976.</title>
        <authorList>
            <consortium name="The Broad Institute Genomics Platform"/>
            <person name="Russ C."/>
            <person name="Tyler B."/>
            <person name="Panabieres F."/>
            <person name="Shan W."/>
            <person name="Tripathy S."/>
            <person name="Grunwald N."/>
            <person name="Machado M."/>
            <person name="Johnson C.S."/>
            <person name="Walker B."/>
            <person name="Young S."/>
            <person name="Zeng Q."/>
            <person name="Gargeya S."/>
            <person name="Fitzgerald M."/>
            <person name="Haas B."/>
            <person name="Abouelleil A."/>
            <person name="Allen A.W."/>
            <person name="Alvarado L."/>
            <person name="Arachchi H.M."/>
            <person name="Berlin A.M."/>
            <person name="Chapman S.B."/>
            <person name="Gainer-Dewar J."/>
            <person name="Goldberg J."/>
            <person name="Griggs A."/>
            <person name="Gujja S."/>
            <person name="Hansen M."/>
            <person name="Howarth C."/>
            <person name="Imamovic A."/>
            <person name="Ireland A."/>
            <person name="Larimer J."/>
            <person name="McCowan C."/>
            <person name="Murphy C."/>
            <person name="Pearson M."/>
            <person name="Poon T.W."/>
            <person name="Priest M."/>
            <person name="Roberts A."/>
            <person name="Saif S."/>
            <person name="Shea T."/>
            <person name="Sisk P."/>
            <person name="Sykes S."/>
            <person name="Wortman J."/>
            <person name="Nusbaum C."/>
            <person name="Birren B."/>
        </authorList>
    </citation>
    <scope>NUCLEOTIDE SEQUENCE [LARGE SCALE GENOMIC DNA]</scope>
    <source>
        <strain evidence="3 4">P1976</strain>
    </source>
</reference>
<name>A0A080ZNW9_PHYNI</name>
<evidence type="ECO:0000256" key="2">
    <source>
        <dbReference type="SAM" id="MobiDB-lite"/>
    </source>
</evidence>
<evidence type="ECO:0000313" key="3">
    <source>
        <dbReference type="EMBL" id="ETO68330.1"/>
    </source>
</evidence>
<dbReference type="Proteomes" id="UP000028582">
    <property type="component" value="Unassembled WGS sequence"/>
</dbReference>
<protein>
    <submittedName>
        <fullName evidence="3">Uncharacterized protein</fullName>
    </submittedName>
</protein>
<dbReference type="AlphaFoldDB" id="A0A080ZNW9"/>
<gene>
    <name evidence="3" type="ORF">F444_14815</name>
</gene>
<accession>A0A080ZNW9</accession>
<comment type="caution">
    <text evidence="3">The sequence shown here is derived from an EMBL/GenBank/DDBJ whole genome shotgun (WGS) entry which is preliminary data.</text>
</comment>
<evidence type="ECO:0000313" key="4">
    <source>
        <dbReference type="Proteomes" id="UP000028582"/>
    </source>
</evidence>
<keyword evidence="1" id="KW-0175">Coiled coil</keyword>
<proteinExistence type="predicted"/>
<feature type="coiled-coil region" evidence="1">
    <location>
        <begin position="64"/>
        <end position="161"/>
    </location>
</feature>
<feature type="compositionally biased region" description="Basic and acidic residues" evidence="2">
    <location>
        <begin position="285"/>
        <end position="294"/>
    </location>
</feature>
<evidence type="ECO:0000256" key="1">
    <source>
        <dbReference type="SAM" id="Coils"/>
    </source>
</evidence>
<dbReference type="EMBL" id="ANJA01002688">
    <property type="protein sequence ID" value="ETO68330.1"/>
    <property type="molecule type" value="Genomic_DNA"/>
</dbReference>
<organism evidence="3 4">
    <name type="scientific">Phytophthora nicotianae P1976</name>
    <dbReference type="NCBI Taxonomy" id="1317066"/>
    <lineage>
        <taxon>Eukaryota</taxon>
        <taxon>Sar</taxon>
        <taxon>Stramenopiles</taxon>
        <taxon>Oomycota</taxon>
        <taxon>Peronosporomycetes</taxon>
        <taxon>Peronosporales</taxon>
        <taxon>Peronosporaceae</taxon>
        <taxon>Phytophthora</taxon>
    </lineage>
</organism>
<sequence>MPTPKRSRLEDNTEDTMMIPSEIDALDLSSVRVLIKVLQQTLKKTEDMADKAWERANMEKKGALVRADAIVKRVEEEKQQELEKADTEKKEALARADAAKKEALLRADAGKQQELDRALARADADKQQALARADASVKRVEEEKQQELEKADTEKKEVLARAVASRKEVVGERKSFARSLHDDTRILTRNQDKMLNIIGTGARYFAQLENHVPTLQQTTALLKEHAEEMEETGFMVSRKNNLDALLSSFGPNVMRQAEPFCVTKDPDAEINAVVEVGKALTSHEKAKRSVEIRHHQPSSKRQKSKPRYPNLTLTVKSFVWTDRMNGMISLEHFYDLLAILSRPHGEDNTLGCVEDLSSDICARLEDVSLDIVV</sequence>